<gene>
    <name evidence="16" type="ORF">CHK_1241</name>
</gene>
<evidence type="ECO:0000313" key="17">
    <source>
        <dbReference type="Proteomes" id="UP000034076"/>
    </source>
</evidence>
<keyword evidence="10 14" id="KW-0067">ATP-binding</keyword>
<keyword evidence="11" id="KW-0511">Multifunctional enzyme</keyword>
<dbReference type="EC" id="2.7.1.26" evidence="14"/>
<name>A0A0M2NH24_9FIRM</name>
<comment type="pathway">
    <text evidence="2 14">Cofactor biosynthesis; FMN biosynthesis; FMN from riboflavin (ATP route): step 1/1.</text>
</comment>
<dbReference type="NCBIfam" id="NF004162">
    <property type="entry name" value="PRK05627.1-5"/>
    <property type="match status" value="1"/>
</dbReference>
<dbReference type="InterPro" id="IPR023465">
    <property type="entry name" value="Riboflavin_kinase_dom_sf"/>
</dbReference>
<dbReference type="AlphaFoldDB" id="A0A0M2NH24"/>
<keyword evidence="5 14" id="KW-0808">Transferase</keyword>
<dbReference type="SMART" id="SM00904">
    <property type="entry name" value="Flavokinase"/>
    <property type="match status" value="1"/>
</dbReference>
<accession>A0A0M2NH24</accession>
<comment type="pathway">
    <text evidence="1 14">Cofactor biosynthesis; FAD biosynthesis; FAD from FMN: step 1/1.</text>
</comment>
<dbReference type="Gene3D" id="2.40.30.30">
    <property type="entry name" value="Riboflavin kinase-like"/>
    <property type="match status" value="1"/>
</dbReference>
<dbReference type="InterPro" id="IPR002606">
    <property type="entry name" value="Riboflavin_kinase_bac"/>
</dbReference>
<evidence type="ECO:0000313" key="16">
    <source>
        <dbReference type="EMBL" id="KKI51453.1"/>
    </source>
</evidence>
<keyword evidence="3 14" id="KW-0285">Flavoprotein</keyword>
<feature type="domain" description="Riboflavin kinase" evidence="15">
    <location>
        <begin position="172"/>
        <end position="295"/>
    </location>
</feature>
<dbReference type="Gene3D" id="3.40.50.620">
    <property type="entry name" value="HUPs"/>
    <property type="match status" value="1"/>
</dbReference>
<dbReference type="Proteomes" id="UP000034076">
    <property type="component" value="Unassembled WGS sequence"/>
</dbReference>
<dbReference type="UniPathway" id="UPA00276">
    <property type="reaction ID" value="UER00406"/>
</dbReference>
<reference evidence="16 17" key="1">
    <citation type="submission" date="2015-04" db="EMBL/GenBank/DDBJ databases">
        <title>Draft genome sequence of bacteremic isolate Catabacter hongkongensis type strain HKU16T.</title>
        <authorList>
            <person name="Lau S.K."/>
            <person name="Teng J.L."/>
            <person name="Huang Y."/>
            <person name="Curreem S.O."/>
            <person name="Tsui S.K."/>
            <person name="Woo P.C."/>
        </authorList>
    </citation>
    <scope>NUCLEOTIDE SEQUENCE [LARGE SCALE GENOMIC DNA]</scope>
    <source>
        <strain evidence="16 17">HKU16</strain>
    </source>
</reference>
<evidence type="ECO:0000256" key="14">
    <source>
        <dbReference type="PIRNR" id="PIRNR004491"/>
    </source>
</evidence>
<evidence type="ECO:0000256" key="1">
    <source>
        <dbReference type="ARBA" id="ARBA00004726"/>
    </source>
</evidence>
<dbReference type="PANTHER" id="PTHR22749:SF6">
    <property type="entry name" value="RIBOFLAVIN KINASE"/>
    <property type="match status" value="1"/>
</dbReference>
<evidence type="ECO:0000256" key="2">
    <source>
        <dbReference type="ARBA" id="ARBA00005201"/>
    </source>
</evidence>
<comment type="catalytic activity">
    <reaction evidence="13 14">
        <text>FMN + ATP + H(+) = FAD + diphosphate</text>
        <dbReference type="Rhea" id="RHEA:17237"/>
        <dbReference type="ChEBI" id="CHEBI:15378"/>
        <dbReference type="ChEBI" id="CHEBI:30616"/>
        <dbReference type="ChEBI" id="CHEBI:33019"/>
        <dbReference type="ChEBI" id="CHEBI:57692"/>
        <dbReference type="ChEBI" id="CHEBI:58210"/>
        <dbReference type="EC" id="2.7.7.2"/>
    </reaction>
</comment>
<proteinExistence type="inferred from homology"/>
<evidence type="ECO:0000256" key="3">
    <source>
        <dbReference type="ARBA" id="ARBA00022630"/>
    </source>
</evidence>
<keyword evidence="6 14" id="KW-0548">Nucleotidyltransferase</keyword>
<dbReference type="SUPFAM" id="SSF82114">
    <property type="entry name" value="Riboflavin kinase-like"/>
    <property type="match status" value="1"/>
</dbReference>
<keyword evidence="8 14" id="KW-0418">Kinase</keyword>
<dbReference type="OrthoDB" id="9803667at2"/>
<dbReference type="GO" id="GO:0006747">
    <property type="term" value="P:FAD biosynthetic process"/>
    <property type="evidence" value="ECO:0007669"/>
    <property type="project" value="UniProtKB-UniRule"/>
</dbReference>
<evidence type="ECO:0000256" key="12">
    <source>
        <dbReference type="ARBA" id="ARBA00047880"/>
    </source>
</evidence>
<evidence type="ECO:0000256" key="5">
    <source>
        <dbReference type="ARBA" id="ARBA00022679"/>
    </source>
</evidence>
<evidence type="ECO:0000256" key="13">
    <source>
        <dbReference type="ARBA" id="ARBA00049494"/>
    </source>
</evidence>
<dbReference type="Pfam" id="PF01687">
    <property type="entry name" value="Flavokinase"/>
    <property type="match status" value="1"/>
</dbReference>
<dbReference type="GO" id="GO:0008531">
    <property type="term" value="F:riboflavin kinase activity"/>
    <property type="evidence" value="ECO:0007669"/>
    <property type="project" value="UniProtKB-UniRule"/>
</dbReference>
<dbReference type="GO" id="GO:0009398">
    <property type="term" value="P:FMN biosynthetic process"/>
    <property type="evidence" value="ECO:0007669"/>
    <property type="project" value="UniProtKB-UniRule"/>
</dbReference>
<dbReference type="InterPro" id="IPR015865">
    <property type="entry name" value="Riboflavin_kinase_bac/euk"/>
</dbReference>
<dbReference type="RefSeq" id="WP_046443121.1">
    <property type="nucleotide sequence ID" value="NZ_LAYJ01000078.1"/>
</dbReference>
<evidence type="ECO:0000256" key="6">
    <source>
        <dbReference type="ARBA" id="ARBA00022695"/>
    </source>
</evidence>
<comment type="catalytic activity">
    <reaction evidence="12 14">
        <text>riboflavin + ATP = FMN + ADP + H(+)</text>
        <dbReference type="Rhea" id="RHEA:14357"/>
        <dbReference type="ChEBI" id="CHEBI:15378"/>
        <dbReference type="ChEBI" id="CHEBI:30616"/>
        <dbReference type="ChEBI" id="CHEBI:57986"/>
        <dbReference type="ChEBI" id="CHEBI:58210"/>
        <dbReference type="ChEBI" id="CHEBI:456216"/>
        <dbReference type="EC" id="2.7.1.26"/>
    </reaction>
</comment>
<dbReference type="SUPFAM" id="SSF52374">
    <property type="entry name" value="Nucleotidylyl transferase"/>
    <property type="match status" value="1"/>
</dbReference>
<dbReference type="PANTHER" id="PTHR22749">
    <property type="entry name" value="RIBOFLAVIN KINASE/FMN ADENYLYLTRANSFERASE"/>
    <property type="match status" value="1"/>
</dbReference>
<dbReference type="NCBIfam" id="TIGR00083">
    <property type="entry name" value="ribF"/>
    <property type="match status" value="1"/>
</dbReference>
<evidence type="ECO:0000256" key="7">
    <source>
        <dbReference type="ARBA" id="ARBA00022741"/>
    </source>
</evidence>
<dbReference type="GO" id="GO:0003919">
    <property type="term" value="F:FMN adenylyltransferase activity"/>
    <property type="evidence" value="ECO:0007669"/>
    <property type="project" value="UniProtKB-UniRule"/>
</dbReference>
<keyword evidence="9 14" id="KW-0274">FAD</keyword>
<dbReference type="GO" id="GO:0005524">
    <property type="term" value="F:ATP binding"/>
    <property type="evidence" value="ECO:0007669"/>
    <property type="project" value="UniProtKB-UniRule"/>
</dbReference>
<dbReference type="EMBL" id="LAYJ01000078">
    <property type="protein sequence ID" value="KKI51453.1"/>
    <property type="molecule type" value="Genomic_DNA"/>
</dbReference>
<dbReference type="GO" id="GO:0009231">
    <property type="term" value="P:riboflavin biosynthetic process"/>
    <property type="evidence" value="ECO:0007669"/>
    <property type="project" value="InterPro"/>
</dbReference>
<dbReference type="STRING" id="270498.CHK_1241"/>
<dbReference type="EC" id="2.7.7.2" evidence="14"/>
<dbReference type="InterPro" id="IPR023468">
    <property type="entry name" value="Riboflavin_kinase"/>
</dbReference>
<evidence type="ECO:0000256" key="4">
    <source>
        <dbReference type="ARBA" id="ARBA00022643"/>
    </source>
</evidence>
<dbReference type="InterPro" id="IPR014729">
    <property type="entry name" value="Rossmann-like_a/b/a_fold"/>
</dbReference>
<organism evidence="16 17">
    <name type="scientific">Christensenella hongkongensis</name>
    <dbReference type="NCBI Taxonomy" id="270498"/>
    <lineage>
        <taxon>Bacteria</taxon>
        <taxon>Bacillati</taxon>
        <taxon>Bacillota</taxon>
        <taxon>Clostridia</taxon>
        <taxon>Christensenellales</taxon>
        <taxon>Christensenellaceae</taxon>
        <taxon>Christensenella</taxon>
    </lineage>
</organism>
<sequence length="306" mass="34446">MELLTQNDLPLQKPTAVAIGLFDGIHAGHKALIDEIDAHKELMSVVYTFDTKPSHAAYKNIYTVKEKIDIFECMGVEALYMQPFTEEFSKLTKEEFLQRLVNDFCARHITVGFDFRFGKNAEGDAAFLRANADRYGYTVSIIPEVGCEEGKVSSTLIRAHIERGEMEQTARLLDRFYFIDGRIEKGKKLGSAIGFPTANMSTEKLLPRYGVYATIVQIDGKCYPAVTNVGVKPTVTDEGIPNIETFIFDFSGDVYDEKMRVNFVSFIRGEKAFANVEELSAEIARNADTAREMLSDLSVYKKYLLC</sequence>
<comment type="caution">
    <text evidence="16">The sequence shown here is derived from an EMBL/GenBank/DDBJ whole genome shotgun (WGS) entry which is preliminary data.</text>
</comment>
<evidence type="ECO:0000256" key="8">
    <source>
        <dbReference type="ARBA" id="ARBA00022777"/>
    </source>
</evidence>
<dbReference type="InterPro" id="IPR015864">
    <property type="entry name" value="FAD_synthase"/>
</dbReference>
<dbReference type="UniPathway" id="UPA00277">
    <property type="reaction ID" value="UER00407"/>
</dbReference>
<dbReference type="CDD" id="cd02064">
    <property type="entry name" value="FAD_synthetase_N"/>
    <property type="match status" value="1"/>
</dbReference>
<dbReference type="PATRIC" id="fig|270498.16.peg.201"/>
<evidence type="ECO:0000259" key="15">
    <source>
        <dbReference type="SMART" id="SM00904"/>
    </source>
</evidence>
<evidence type="ECO:0000256" key="11">
    <source>
        <dbReference type="ARBA" id="ARBA00023268"/>
    </source>
</evidence>
<evidence type="ECO:0000256" key="9">
    <source>
        <dbReference type="ARBA" id="ARBA00022827"/>
    </source>
</evidence>
<keyword evidence="4 14" id="KW-0288">FMN</keyword>
<dbReference type="PIRSF" id="PIRSF004491">
    <property type="entry name" value="FAD_Synth"/>
    <property type="match status" value="1"/>
</dbReference>
<evidence type="ECO:0000256" key="10">
    <source>
        <dbReference type="ARBA" id="ARBA00022840"/>
    </source>
</evidence>
<dbReference type="Pfam" id="PF06574">
    <property type="entry name" value="FAD_syn"/>
    <property type="match status" value="1"/>
</dbReference>
<keyword evidence="17" id="KW-1185">Reference proteome</keyword>
<comment type="similarity">
    <text evidence="14">Belongs to the ribF family.</text>
</comment>
<keyword evidence="7 14" id="KW-0547">Nucleotide-binding</keyword>
<protein>
    <recommendedName>
        <fullName evidence="14">Riboflavin biosynthesis protein</fullName>
    </recommendedName>
    <domain>
        <recommendedName>
            <fullName evidence="14">Riboflavin kinase</fullName>
            <ecNumber evidence="14">2.7.1.26</ecNumber>
        </recommendedName>
        <alternativeName>
            <fullName evidence="14">Flavokinase</fullName>
        </alternativeName>
    </domain>
    <domain>
        <recommendedName>
            <fullName evidence="14">FMN adenylyltransferase</fullName>
            <ecNumber evidence="14">2.7.7.2</ecNumber>
        </recommendedName>
        <alternativeName>
            <fullName evidence="14">FAD pyrophosphorylase</fullName>
        </alternativeName>
        <alternativeName>
            <fullName evidence="14">FAD synthase</fullName>
        </alternativeName>
    </domain>
</protein>